<evidence type="ECO:0000256" key="1">
    <source>
        <dbReference type="SAM" id="SignalP"/>
    </source>
</evidence>
<name>A0A199V6U9_ANACO</name>
<keyword evidence="1" id="KW-0732">Signal</keyword>
<evidence type="ECO:0000313" key="3">
    <source>
        <dbReference type="Proteomes" id="UP000092600"/>
    </source>
</evidence>
<gene>
    <name evidence="2" type="ORF">ACMD2_12348</name>
</gene>
<evidence type="ECO:0000313" key="2">
    <source>
        <dbReference type="EMBL" id="OAY72611.1"/>
    </source>
</evidence>
<reference evidence="2 3" key="1">
    <citation type="journal article" date="2016" name="DNA Res.">
        <title>The draft genome of MD-2 pineapple using hybrid error correction of long reads.</title>
        <authorList>
            <person name="Redwan R.M."/>
            <person name="Saidin A."/>
            <person name="Kumar S.V."/>
        </authorList>
    </citation>
    <scope>NUCLEOTIDE SEQUENCE [LARGE SCALE GENOMIC DNA]</scope>
    <source>
        <strain evidence="3">cv. MD2</strain>
        <tissue evidence="2">Leaf</tissue>
    </source>
</reference>
<dbReference type="EMBL" id="LSRQ01003032">
    <property type="protein sequence ID" value="OAY72611.1"/>
    <property type="molecule type" value="Genomic_DNA"/>
</dbReference>
<dbReference type="AlphaFoldDB" id="A0A199V6U9"/>
<organism evidence="2 3">
    <name type="scientific">Ananas comosus</name>
    <name type="common">Pineapple</name>
    <name type="synonym">Ananas ananas</name>
    <dbReference type="NCBI Taxonomy" id="4615"/>
    <lineage>
        <taxon>Eukaryota</taxon>
        <taxon>Viridiplantae</taxon>
        <taxon>Streptophyta</taxon>
        <taxon>Embryophyta</taxon>
        <taxon>Tracheophyta</taxon>
        <taxon>Spermatophyta</taxon>
        <taxon>Magnoliopsida</taxon>
        <taxon>Liliopsida</taxon>
        <taxon>Poales</taxon>
        <taxon>Bromeliaceae</taxon>
        <taxon>Bromelioideae</taxon>
        <taxon>Ananas</taxon>
    </lineage>
</organism>
<accession>A0A199V6U9</accession>
<sequence>MAFGNNFVLGLLLVALVVMGSVGPSAQNKDDCFCPCMRDKCMVLPDVTREECAKACTEGCNQVSREGQPNPDEFCGF</sequence>
<feature type="chain" id="PRO_5008508247" evidence="1">
    <location>
        <begin position="27"/>
        <end position="77"/>
    </location>
</feature>
<comment type="caution">
    <text evidence="2">The sequence shown here is derived from an EMBL/GenBank/DDBJ whole genome shotgun (WGS) entry which is preliminary data.</text>
</comment>
<protein>
    <submittedName>
        <fullName evidence="2">Uncharacterized protein</fullName>
    </submittedName>
</protein>
<feature type="signal peptide" evidence="1">
    <location>
        <begin position="1"/>
        <end position="26"/>
    </location>
</feature>
<proteinExistence type="predicted"/>
<dbReference type="Proteomes" id="UP000092600">
    <property type="component" value="Unassembled WGS sequence"/>
</dbReference>